<dbReference type="Proteomes" id="UP001212263">
    <property type="component" value="Unassembled WGS sequence"/>
</dbReference>
<keyword evidence="1" id="KW-0812">Transmembrane</keyword>
<dbReference type="Proteomes" id="UP000284243">
    <property type="component" value="Unassembled WGS sequence"/>
</dbReference>
<name>A0A412TRL6_9BACT</name>
<keyword evidence="1" id="KW-0472">Membrane</keyword>
<protein>
    <submittedName>
        <fullName evidence="3">Uncharacterized protein</fullName>
    </submittedName>
</protein>
<dbReference type="AlphaFoldDB" id="A0A412TRL6"/>
<reference evidence="2" key="2">
    <citation type="submission" date="2023-01" db="EMBL/GenBank/DDBJ databases">
        <title>Human gut microbiome strain richness.</title>
        <authorList>
            <person name="Chen-Liaw A."/>
        </authorList>
    </citation>
    <scope>NUCLEOTIDE SEQUENCE</scope>
    <source>
        <strain evidence="2">RTP21484st1_B7_RTP21484_190118</strain>
    </source>
</reference>
<evidence type="ECO:0000313" key="3">
    <source>
        <dbReference type="EMBL" id="RGU56389.1"/>
    </source>
</evidence>
<dbReference type="EMBL" id="QRYC01000010">
    <property type="protein sequence ID" value="RGU56389.1"/>
    <property type="molecule type" value="Genomic_DNA"/>
</dbReference>
<reference evidence="3 4" key="1">
    <citation type="submission" date="2018-08" db="EMBL/GenBank/DDBJ databases">
        <title>A genome reference for cultivated species of the human gut microbiota.</title>
        <authorList>
            <person name="Zou Y."/>
            <person name="Xue W."/>
            <person name="Luo G."/>
        </authorList>
    </citation>
    <scope>NUCLEOTIDE SEQUENCE [LARGE SCALE GENOMIC DNA]</scope>
    <source>
        <strain evidence="3 4">AF16-14</strain>
    </source>
</reference>
<evidence type="ECO:0000313" key="4">
    <source>
        <dbReference type="Proteomes" id="UP000284243"/>
    </source>
</evidence>
<accession>A0A412TRL6</accession>
<comment type="caution">
    <text evidence="3">The sequence shown here is derived from an EMBL/GenBank/DDBJ whole genome shotgun (WGS) entry which is preliminary data.</text>
</comment>
<dbReference type="RefSeq" id="WP_022160696.1">
    <property type="nucleotide sequence ID" value="NZ_CABJFF010000012.1"/>
</dbReference>
<sequence>MRIFRIVLLGLAMALFAINFWAIDYQDLWGKNSQWAYLRILAAFIIVIFVLRMVKRDIKNKER</sequence>
<dbReference type="EMBL" id="JAQMRD010000019">
    <property type="protein sequence ID" value="MDB9224096.1"/>
    <property type="molecule type" value="Genomic_DNA"/>
</dbReference>
<evidence type="ECO:0000313" key="2">
    <source>
        <dbReference type="EMBL" id="MDB9224096.1"/>
    </source>
</evidence>
<keyword evidence="1" id="KW-1133">Transmembrane helix</keyword>
<gene>
    <name evidence="3" type="ORF">DWW57_09025</name>
    <name evidence="2" type="ORF">PN645_13905</name>
</gene>
<organism evidence="3 4">
    <name type="scientific">Odoribacter splanchnicus</name>
    <dbReference type="NCBI Taxonomy" id="28118"/>
    <lineage>
        <taxon>Bacteria</taxon>
        <taxon>Pseudomonadati</taxon>
        <taxon>Bacteroidota</taxon>
        <taxon>Bacteroidia</taxon>
        <taxon>Bacteroidales</taxon>
        <taxon>Odoribacteraceae</taxon>
        <taxon>Odoribacter</taxon>
    </lineage>
</organism>
<feature type="transmembrane region" description="Helical" evidence="1">
    <location>
        <begin position="35"/>
        <end position="54"/>
    </location>
</feature>
<evidence type="ECO:0000256" key="1">
    <source>
        <dbReference type="SAM" id="Phobius"/>
    </source>
</evidence>
<feature type="transmembrane region" description="Helical" evidence="1">
    <location>
        <begin position="7"/>
        <end position="23"/>
    </location>
</feature>
<proteinExistence type="predicted"/>